<organism evidence="2 3">
    <name type="scientific">Solanum commersonii</name>
    <name type="common">Commerson's wild potato</name>
    <name type="synonym">Commerson's nightshade</name>
    <dbReference type="NCBI Taxonomy" id="4109"/>
    <lineage>
        <taxon>Eukaryota</taxon>
        <taxon>Viridiplantae</taxon>
        <taxon>Streptophyta</taxon>
        <taxon>Embryophyta</taxon>
        <taxon>Tracheophyta</taxon>
        <taxon>Spermatophyta</taxon>
        <taxon>Magnoliopsida</taxon>
        <taxon>eudicotyledons</taxon>
        <taxon>Gunneridae</taxon>
        <taxon>Pentapetalae</taxon>
        <taxon>asterids</taxon>
        <taxon>lamiids</taxon>
        <taxon>Solanales</taxon>
        <taxon>Solanaceae</taxon>
        <taxon>Solanoideae</taxon>
        <taxon>Solaneae</taxon>
        <taxon>Solanum</taxon>
    </lineage>
</organism>
<dbReference type="PANTHER" id="PTHR33022">
    <property type="entry name" value="DUF1985 DOMAIN-CONTAINING PROTEIN"/>
    <property type="match status" value="1"/>
</dbReference>
<accession>A0A9J5XFL8</accession>
<feature type="region of interest" description="Disordered" evidence="1">
    <location>
        <begin position="92"/>
        <end position="115"/>
    </location>
</feature>
<dbReference type="OrthoDB" id="1300832at2759"/>
<gene>
    <name evidence="2" type="ORF">H5410_046416</name>
</gene>
<evidence type="ECO:0000313" key="2">
    <source>
        <dbReference type="EMBL" id="KAG5585982.1"/>
    </source>
</evidence>
<evidence type="ECO:0000256" key="1">
    <source>
        <dbReference type="SAM" id="MobiDB-lite"/>
    </source>
</evidence>
<proteinExistence type="predicted"/>
<evidence type="ECO:0000313" key="3">
    <source>
        <dbReference type="Proteomes" id="UP000824120"/>
    </source>
</evidence>
<dbReference type="Proteomes" id="UP000824120">
    <property type="component" value="Chromosome 9"/>
</dbReference>
<dbReference type="AlphaFoldDB" id="A0A9J5XFL8"/>
<dbReference type="PANTHER" id="PTHR33022:SF13">
    <property type="entry name" value="UBIQUITIN-LIKE PROTEASE FAMILY PROFILE DOMAIN-CONTAINING PROTEIN"/>
    <property type="match status" value="1"/>
</dbReference>
<comment type="caution">
    <text evidence="2">The sequence shown here is derived from an EMBL/GenBank/DDBJ whole genome shotgun (WGS) entry which is preliminary data.</text>
</comment>
<keyword evidence="3" id="KW-1185">Reference proteome</keyword>
<sequence length="115" mass="13141">MFFCQRKGCEQQHDYVLTCVKEITNTIKEMTYNIDGHIAKNISHVETGVFVPAYADFLSDGLQVPSSKIISQSICMRYASLLWNYGILKAQSGNVNNNEDPHRPRPKKIKLHISR</sequence>
<protein>
    <submittedName>
        <fullName evidence="2">Uncharacterized protein</fullName>
    </submittedName>
</protein>
<dbReference type="EMBL" id="JACXVP010000009">
    <property type="protein sequence ID" value="KAG5585982.1"/>
    <property type="molecule type" value="Genomic_DNA"/>
</dbReference>
<feature type="compositionally biased region" description="Basic residues" evidence="1">
    <location>
        <begin position="104"/>
        <end position="115"/>
    </location>
</feature>
<name>A0A9J5XFL8_SOLCO</name>
<reference evidence="2 3" key="1">
    <citation type="submission" date="2020-09" db="EMBL/GenBank/DDBJ databases">
        <title>De no assembly of potato wild relative species, Solanum commersonii.</title>
        <authorList>
            <person name="Cho K."/>
        </authorList>
    </citation>
    <scope>NUCLEOTIDE SEQUENCE [LARGE SCALE GENOMIC DNA]</scope>
    <source>
        <strain evidence="2">LZ3.2</strain>
        <tissue evidence="2">Leaf</tissue>
    </source>
</reference>